<accession>A0AAF1BCM0</accession>
<sequence length="665" mass="76183">MDFYTSEDVKALMSHFTEQENRLRVKRRWLAGLSLTKKEQTVIFGSESKHKRTLPESLLREDDVYYETIKSFVERGLDGFKEEWEEQAHTKNMLPLDLSNDVRYILPLLDYMTNKCLCSVADILTQGSLDFEKIRWRMKKVIKDCLQKTILSPNDDLFEKLSSLLKDPRNFRRSPVKYLDCSSQSYEAAVLNMLDLLDDLPTCALLAMHRKVRGIRGYIPQVIPPKQGRRRDQLISLVRKTCIDMLRTTGEEDDSRELLNKAMGVAVLALKLIKGNQYVADLRKFSPDLEVLHMEITKAIWYLNKRVRFPELKKLQLLLDPGSKLSKRGSRSAIRNLLTEYLFECSDMDSIPEGLLEALAVINQKSRSAPLKYLSKEDMEEEVECILSVGAHIKQIVWDLSPEHEFDYDFADSYMEDLEESDDDDDDDDDDEYCVNDYIKNKPSDYSRFGCNEQHDPSESITESISANFTTEPQDNAQDFCSPPAQNRVCKAELDCMQLTCMNTVDSSCVFSSAVLTTKKTETQSACVSPLSLNGHSCIKQEPIHYLESNVSHRDISNTRKNGKNLYLAIQGASDETSLFAYRLLGYMMSDFAQFEGLPLDLDDVLAYLRCGDRNRGDDQGKTLIFGFTLYIITKIRNSGIKKFLDLLLPKKAIKIRTGMVLLFS</sequence>
<dbReference type="EMBL" id="CP093350">
    <property type="protein sequence ID" value="WOH13013.1"/>
    <property type="molecule type" value="Genomic_DNA"/>
</dbReference>
<keyword evidence="2" id="KW-1185">Reference proteome</keyword>
<gene>
    <name evidence="1" type="ORF">DCAR_0832522</name>
</gene>
<name>A0AAF1BCM0_DAUCS</name>
<dbReference type="Proteomes" id="UP000077755">
    <property type="component" value="Chromosome 8"/>
</dbReference>
<proteinExistence type="predicted"/>
<reference evidence="1" key="2">
    <citation type="submission" date="2022-03" db="EMBL/GenBank/DDBJ databases">
        <title>Draft title - Genomic analysis of global carrot germplasm unveils the trajectory of domestication and the origin of high carotenoid orange carrot.</title>
        <authorList>
            <person name="Iorizzo M."/>
            <person name="Ellison S."/>
            <person name="Senalik D."/>
            <person name="Macko-Podgorni A."/>
            <person name="Grzebelus D."/>
            <person name="Bostan H."/>
            <person name="Rolling W."/>
            <person name="Curaba J."/>
            <person name="Simon P."/>
        </authorList>
    </citation>
    <scope>NUCLEOTIDE SEQUENCE</scope>
    <source>
        <tissue evidence="1">Leaf</tissue>
    </source>
</reference>
<dbReference type="PANTHER" id="PTHR36071">
    <property type="entry name" value="DNA DOUBLE-STRAND BREAK REPAIR PROTEIN"/>
    <property type="match status" value="1"/>
</dbReference>
<protein>
    <submittedName>
        <fullName evidence="1">Uncharacterized protein</fullName>
    </submittedName>
</protein>
<evidence type="ECO:0000313" key="1">
    <source>
        <dbReference type="EMBL" id="WOH13013.1"/>
    </source>
</evidence>
<dbReference type="PANTHER" id="PTHR36071:SF1">
    <property type="entry name" value="DNA DOUBLE-STRAND BREAK REPAIR PROTEIN"/>
    <property type="match status" value="1"/>
</dbReference>
<organism evidence="1 2">
    <name type="scientific">Daucus carota subsp. sativus</name>
    <name type="common">Carrot</name>
    <dbReference type="NCBI Taxonomy" id="79200"/>
    <lineage>
        <taxon>Eukaryota</taxon>
        <taxon>Viridiplantae</taxon>
        <taxon>Streptophyta</taxon>
        <taxon>Embryophyta</taxon>
        <taxon>Tracheophyta</taxon>
        <taxon>Spermatophyta</taxon>
        <taxon>Magnoliopsida</taxon>
        <taxon>eudicotyledons</taxon>
        <taxon>Gunneridae</taxon>
        <taxon>Pentapetalae</taxon>
        <taxon>asterids</taxon>
        <taxon>campanulids</taxon>
        <taxon>Apiales</taxon>
        <taxon>Apiaceae</taxon>
        <taxon>Apioideae</taxon>
        <taxon>Scandiceae</taxon>
        <taxon>Daucinae</taxon>
        <taxon>Daucus</taxon>
        <taxon>Daucus sect. Daucus</taxon>
    </lineage>
</organism>
<evidence type="ECO:0000313" key="2">
    <source>
        <dbReference type="Proteomes" id="UP000077755"/>
    </source>
</evidence>
<reference evidence="1" key="1">
    <citation type="journal article" date="2016" name="Nat. Genet.">
        <title>A high-quality carrot genome assembly provides new insights into carotenoid accumulation and asterid genome evolution.</title>
        <authorList>
            <person name="Iorizzo M."/>
            <person name="Ellison S."/>
            <person name="Senalik D."/>
            <person name="Zeng P."/>
            <person name="Satapoomin P."/>
            <person name="Huang J."/>
            <person name="Bowman M."/>
            <person name="Iovene M."/>
            <person name="Sanseverino W."/>
            <person name="Cavagnaro P."/>
            <person name="Yildiz M."/>
            <person name="Macko-Podgorni A."/>
            <person name="Moranska E."/>
            <person name="Grzebelus E."/>
            <person name="Grzebelus D."/>
            <person name="Ashrafi H."/>
            <person name="Zheng Z."/>
            <person name="Cheng S."/>
            <person name="Spooner D."/>
            <person name="Van Deynze A."/>
            <person name="Simon P."/>
        </authorList>
    </citation>
    <scope>NUCLEOTIDE SEQUENCE</scope>
    <source>
        <tissue evidence="1">Leaf</tissue>
    </source>
</reference>
<dbReference type="AlphaFoldDB" id="A0AAF1BCM0"/>